<dbReference type="EMBL" id="UOGI01000237">
    <property type="protein sequence ID" value="VAX34007.1"/>
    <property type="molecule type" value="Genomic_DNA"/>
</dbReference>
<organism evidence="1">
    <name type="scientific">hydrothermal vent metagenome</name>
    <dbReference type="NCBI Taxonomy" id="652676"/>
    <lineage>
        <taxon>unclassified sequences</taxon>
        <taxon>metagenomes</taxon>
        <taxon>ecological metagenomes</taxon>
    </lineage>
</organism>
<evidence type="ECO:0000313" key="1">
    <source>
        <dbReference type="EMBL" id="VAX34007.1"/>
    </source>
</evidence>
<protein>
    <submittedName>
        <fullName evidence="1">Uncharacterized protein</fullName>
    </submittedName>
</protein>
<dbReference type="AlphaFoldDB" id="A0A3B1DYF4"/>
<name>A0A3B1DYF4_9ZZZZ</name>
<sequence length="109" mass="13368">KWLEMFLRRRFEEEMRKFSEAPDFEHLERVNELLSVVFLMPVQVNLWTAQNIYYDMLMSIYPDMLKCEESGEKDVRAKDIRAKDIKEWIEGFLHLGQRLFFNIEEITRF</sequence>
<feature type="non-terminal residue" evidence="1">
    <location>
        <position position="1"/>
    </location>
</feature>
<accession>A0A3B1DYF4</accession>
<proteinExistence type="predicted"/>
<reference evidence="1" key="1">
    <citation type="submission" date="2018-06" db="EMBL/GenBank/DDBJ databases">
        <authorList>
            <person name="Zhirakovskaya E."/>
        </authorList>
    </citation>
    <scope>NUCLEOTIDE SEQUENCE</scope>
</reference>
<gene>
    <name evidence="1" type="ORF">MNBD_NITROSPIRAE03-1587</name>
</gene>